<dbReference type="GO" id="GO:0003700">
    <property type="term" value="F:DNA-binding transcription factor activity"/>
    <property type="evidence" value="ECO:0007669"/>
    <property type="project" value="InterPro"/>
</dbReference>
<dbReference type="SUPFAM" id="SSF53850">
    <property type="entry name" value="Periplasmic binding protein-like II"/>
    <property type="match status" value="1"/>
</dbReference>
<dbReference type="InterPro" id="IPR005119">
    <property type="entry name" value="LysR_subst-bd"/>
</dbReference>
<keyword evidence="9" id="KW-1185">Reference proteome</keyword>
<reference evidence="7 8" key="1">
    <citation type="submission" date="2018-10" db="EMBL/GenBank/DDBJ databases">
        <title>Transmission dynamics of multidrug resistant bacteria on intensive care unit surfaces.</title>
        <authorList>
            <person name="D'Souza A.W."/>
            <person name="Potter R.F."/>
            <person name="Wallace M."/>
            <person name="Shupe A."/>
            <person name="Patel S."/>
            <person name="Sun S."/>
            <person name="Gul D."/>
            <person name="Kwon J.H."/>
            <person name="Andleeb S."/>
            <person name="Burnham C.-A.D."/>
            <person name="Dantas G."/>
        </authorList>
    </citation>
    <scope>NUCLEOTIDE SEQUENCE [LARGE SCALE GENOMIC DNA]</scope>
    <source>
        <strain evidence="7 8">AS_373</strain>
    </source>
</reference>
<dbReference type="Gene3D" id="1.10.10.10">
    <property type="entry name" value="Winged helix-like DNA-binding domain superfamily/Winged helix DNA-binding domain"/>
    <property type="match status" value="1"/>
</dbReference>
<evidence type="ECO:0000313" key="6">
    <source>
        <dbReference type="EMBL" id="MDV7021497.1"/>
    </source>
</evidence>
<feature type="domain" description="HTH lysR-type" evidence="5">
    <location>
        <begin position="3"/>
        <end position="60"/>
    </location>
</feature>
<evidence type="ECO:0000313" key="7">
    <source>
        <dbReference type="EMBL" id="RSE29340.1"/>
    </source>
</evidence>
<comment type="similarity">
    <text evidence="1">Belongs to the LysR transcriptional regulatory family.</text>
</comment>
<dbReference type="OrthoDB" id="5293066at2"/>
<dbReference type="Pfam" id="PF03466">
    <property type="entry name" value="LysR_substrate"/>
    <property type="match status" value="1"/>
</dbReference>
<dbReference type="InterPro" id="IPR036388">
    <property type="entry name" value="WH-like_DNA-bd_sf"/>
</dbReference>
<keyword evidence="2" id="KW-0805">Transcription regulation</keyword>
<dbReference type="AlphaFoldDB" id="A0A427V9B9"/>
<dbReference type="GeneID" id="84664530"/>
<evidence type="ECO:0000313" key="8">
    <source>
        <dbReference type="Proteomes" id="UP000275331"/>
    </source>
</evidence>
<reference evidence="6 9" key="2">
    <citation type="submission" date="2023-10" db="EMBL/GenBank/DDBJ databases">
        <authorList>
            <person name="Dale J."/>
        </authorList>
    </citation>
    <scope>NUCLEOTIDE SEQUENCE [LARGE SCALE GENOMIC DNA]</scope>
    <source>
        <strain evidence="6 9">2023EL-00970</strain>
    </source>
</reference>
<evidence type="ECO:0000259" key="5">
    <source>
        <dbReference type="PROSITE" id="PS50931"/>
    </source>
</evidence>
<dbReference type="Proteomes" id="UP001187066">
    <property type="component" value="Unassembled WGS sequence"/>
</dbReference>
<evidence type="ECO:0000256" key="3">
    <source>
        <dbReference type="ARBA" id="ARBA00023125"/>
    </source>
</evidence>
<dbReference type="Gene3D" id="3.40.190.290">
    <property type="match status" value="1"/>
</dbReference>
<dbReference type="PROSITE" id="PS50931">
    <property type="entry name" value="HTH_LYSR"/>
    <property type="match status" value="1"/>
</dbReference>
<dbReference type="SUPFAM" id="SSF46785">
    <property type="entry name" value="Winged helix' DNA-binding domain"/>
    <property type="match status" value="1"/>
</dbReference>
<sequence>MKPLLDVLVILDALDKEGSFAAAATKLYKTPSALSYTVHKLENDLKITLLDRSGHRAKFTRTGQMLLERGREVLYTVRELEKQAVKLHQGWEKELRIGVDDAFPFSLLAPLIEKFFANCNVTRLKFVNGIQGGSWDALTQGQADLIIGALHPPPTLSGFGYELLGKLESVFVVAAHHALSQSPEPLNRRDIKRHRTAVIGDGRPALSSATMVLDEQDVITVFDFKTKLELQISGLACGYLPRFMAQRFIDSGALIEKRVIPELGAVSVWLGWNEQTEGLACDWWRENILASPEIMALYASPSDPV</sequence>
<dbReference type="EMBL" id="RHXB01000001">
    <property type="protein sequence ID" value="RSE29340.1"/>
    <property type="molecule type" value="Genomic_DNA"/>
</dbReference>
<accession>A0A427V9B9</accession>
<evidence type="ECO:0000256" key="2">
    <source>
        <dbReference type="ARBA" id="ARBA00023015"/>
    </source>
</evidence>
<keyword evidence="4" id="KW-0804">Transcription</keyword>
<evidence type="ECO:0000313" key="9">
    <source>
        <dbReference type="Proteomes" id="UP001187066"/>
    </source>
</evidence>
<proteinExistence type="inferred from homology"/>
<dbReference type="GO" id="GO:0000976">
    <property type="term" value="F:transcription cis-regulatory region binding"/>
    <property type="evidence" value="ECO:0007669"/>
    <property type="project" value="TreeGrafter"/>
</dbReference>
<dbReference type="Pfam" id="PF00126">
    <property type="entry name" value="HTH_1"/>
    <property type="match status" value="1"/>
</dbReference>
<keyword evidence="3" id="KW-0238">DNA-binding</keyword>
<comment type="caution">
    <text evidence="7">The sequence shown here is derived from an EMBL/GenBank/DDBJ whole genome shotgun (WGS) entry which is preliminary data.</text>
</comment>
<dbReference type="Proteomes" id="UP000275331">
    <property type="component" value="Unassembled WGS sequence"/>
</dbReference>
<dbReference type="PANTHER" id="PTHR30126:SF4">
    <property type="entry name" value="LYSR FAMILY TRANSCRIPTIONAL REGULATOR"/>
    <property type="match status" value="1"/>
</dbReference>
<gene>
    <name evidence="7" type="ORF">EGT71_02190</name>
    <name evidence="6" type="ORF">R4P48_02235</name>
</gene>
<dbReference type="RefSeq" id="WP_125292378.1">
    <property type="nucleotide sequence ID" value="NZ_CP100494.1"/>
</dbReference>
<organism evidence="7 8">
    <name type="scientific">Atlantibacter subterraneus</name>
    <dbReference type="NCBI Taxonomy" id="255519"/>
    <lineage>
        <taxon>Bacteria</taxon>
        <taxon>Pseudomonadati</taxon>
        <taxon>Pseudomonadota</taxon>
        <taxon>Gammaproteobacteria</taxon>
        <taxon>Enterobacterales</taxon>
        <taxon>Enterobacteriaceae</taxon>
        <taxon>Atlantibacter</taxon>
    </lineage>
</organism>
<dbReference type="EMBL" id="JAWLOF010000001">
    <property type="protein sequence ID" value="MDV7021497.1"/>
    <property type="molecule type" value="Genomic_DNA"/>
</dbReference>
<name>A0A427V9B9_9ENTR</name>
<dbReference type="InterPro" id="IPR000847">
    <property type="entry name" value="LysR_HTH_N"/>
</dbReference>
<dbReference type="InterPro" id="IPR036390">
    <property type="entry name" value="WH_DNA-bd_sf"/>
</dbReference>
<evidence type="ECO:0000256" key="1">
    <source>
        <dbReference type="ARBA" id="ARBA00009437"/>
    </source>
</evidence>
<protein>
    <submittedName>
        <fullName evidence="7">LysR family transcriptional regulator</fullName>
    </submittedName>
    <submittedName>
        <fullName evidence="6">LysR substrate-binding domain-containing protein</fullName>
    </submittedName>
</protein>
<evidence type="ECO:0000256" key="4">
    <source>
        <dbReference type="ARBA" id="ARBA00023163"/>
    </source>
</evidence>
<dbReference type="PANTHER" id="PTHR30126">
    <property type="entry name" value="HTH-TYPE TRANSCRIPTIONAL REGULATOR"/>
    <property type="match status" value="1"/>
</dbReference>